<dbReference type="OrthoDB" id="674184at2759"/>
<dbReference type="AlphaFoldDB" id="A0A8X7P5I9"/>
<evidence type="ECO:0000259" key="1">
    <source>
        <dbReference type="PROSITE" id="PS50181"/>
    </source>
</evidence>
<comment type="caution">
    <text evidence="2">The sequence shown here is derived from an EMBL/GenBank/DDBJ whole genome shotgun (WGS) entry which is preliminary data.</text>
</comment>
<dbReference type="Pfam" id="PF24750">
    <property type="entry name" value="b-prop_At3g26010-like"/>
    <property type="match status" value="1"/>
</dbReference>
<dbReference type="InterPro" id="IPR056592">
    <property type="entry name" value="Beta-prop_At3g26010-like"/>
</dbReference>
<dbReference type="Gene3D" id="1.20.1280.50">
    <property type="match status" value="1"/>
</dbReference>
<dbReference type="InterPro" id="IPR036047">
    <property type="entry name" value="F-box-like_dom_sf"/>
</dbReference>
<dbReference type="SUPFAM" id="SSF81383">
    <property type="entry name" value="F-box domain"/>
    <property type="match status" value="1"/>
</dbReference>
<dbReference type="PANTHER" id="PTHR46301">
    <property type="entry name" value="F-BOX/KELCH-REPEAT PROTEIN"/>
    <property type="match status" value="1"/>
</dbReference>
<dbReference type="CDD" id="cd22157">
    <property type="entry name" value="F-box_AtFBW1-like"/>
    <property type="match status" value="1"/>
</dbReference>
<organism evidence="2 3">
    <name type="scientific">Brassica carinata</name>
    <name type="common">Ethiopian mustard</name>
    <name type="synonym">Abyssinian cabbage</name>
    <dbReference type="NCBI Taxonomy" id="52824"/>
    <lineage>
        <taxon>Eukaryota</taxon>
        <taxon>Viridiplantae</taxon>
        <taxon>Streptophyta</taxon>
        <taxon>Embryophyta</taxon>
        <taxon>Tracheophyta</taxon>
        <taxon>Spermatophyta</taxon>
        <taxon>Magnoliopsida</taxon>
        <taxon>eudicotyledons</taxon>
        <taxon>Gunneridae</taxon>
        <taxon>Pentapetalae</taxon>
        <taxon>rosids</taxon>
        <taxon>malvids</taxon>
        <taxon>Brassicales</taxon>
        <taxon>Brassicaceae</taxon>
        <taxon>Brassiceae</taxon>
        <taxon>Brassica</taxon>
    </lineage>
</organism>
<gene>
    <name evidence="2" type="ORF">Bca52824_093225</name>
</gene>
<dbReference type="GO" id="GO:0004842">
    <property type="term" value="F:ubiquitin-protein transferase activity"/>
    <property type="evidence" value="ECO:0007669"/>
    <property type="project" value="TreeGrafter"/>
</dbReference>
<evidence type="ECO:0000313" key="3">
    <source>
        <dbReference type="Proteomes" id="UP000886595"/>
    </source>
</evidence>
<proteinExistence type="predicted"/>
<dbReference type="GO" id="GO:0031146">
    <property type="term" value="P:SCF-dependent proteasomal ubiquitin-dependent protein catabolic process"/>
    <property type="evidence" value="ECO:0007669"/>
    <property type="project" value="TreeGrafter"/>
</dbReference>
<dbReference type="Proteomes" id="UP000886595">
    <property type="component" value="Unassembled WGS sequence"/>
</dbReference>
<sequence length="196" mass="21889">MVPITSERPTAHREDVPDEILTEILARLPLRSISRFKTVCRRWKSAVESVYFRGLFVSVHQNSSCGWSLVCQGRELFNFHGCETWGLPKSIACYLEEMMADDGGVDLYLGAFSFSGLVLVKGANDGTYVGNPVLREWVVIPPLPYRYPCIPFGLVTPTDDKDGVVLGFKVVYLAAVGPYRDKSSTFVSPALLRLFF</sequence>
<dbReference type="InterPro" id="IPR001810">
    <property type="entry name" value="F-box_dom"/>
</dbReference>
<accession>A0A8X7P5I9</accession>
<reference evidence="2 3" key="1">
    <citation type="submission" date="2020-02" db="EMBL/GenBank/DDBJ databases">
        <authorList>
            <person name="Ma Q."/>
            <person name="Huang Y."/>
            <person name="Song X."/>
            <person name="Pei D."/>
        </authorList>
    </citation>
    <scope>NUCLEOTIDE SEQUENCE [LARGE SCALE GENOMIC DNA]</scope>
    <source>
        <strain evidence="2">Sxm20200214</strain>
        <tissue evidence="2">Leaf</tissue>
    </source>
</reference>
<evidence type="ECO:0000313" key="2">
    <source>
        <dbReference type="EMBL" id="KAG2244955.1"/>
    </source>
</evidence>
<dbReference type="SMART" id="SM00256">
    <property type="entry name" value="FBOX"/>
    <property type="match status" value="1"/>
</dbReference>
<protein>
    <recommendedName>
        <fullName evidence="1">F-box domain-containing protein</fullName>
    </recommendedName>
</protein>
<dbReference type="Pfam" id="PF00646">
    <property type="entry name" value="F-box"/>
    <property type="match status" value="1"/>
</dbReference>
<name>A0A8X7P5I9_BRACI</name>
<feature type="domain" description="F-box" evidence="1">
    <location>
        <begin position="10"/>
        <end position="59"/>
    </location>
</feature>
<dbReference type="PANTHER" id="PTHR46301:SF32">
    <property type="entry name" value="F-BOX DOMAIN-CONTAINING PROTEIN"/>
    <property type="match status" value="1"/>
</dbReference>
<keyword evidence="3" id="KW-1185">Reference proteome</keyword>
<dbReference type="PROSITE" id="PS50181">
    <property type="entry name" value="FBOX"/>
    <property type="match status" value="1"/>
</dbReference>
<dbReference type="EMBL" id="JAAMPC010000046">
    <property type="protein sequence ID" value="KAG2244955.1"/>
    <property type="molecule type" value="Genomic_DNA"/>
</dbReference>